<keyword evidence="6 10" id="KW-0269">Exonuclease</keyword>
<dbReference type="GO" id="GO:0003677">
    <property type="term" value="F:DNA binding"/>
    <property type="evidence" value="ECO:0007669"/>
    <property type="project" value="UniProtKB-UniRule"/>
</dbReference>
<dbReference type="OrthoDB" id="9762834at2"/>
<dbReference type="Gene3D" id="3.40.50.10930">
    <property type="match status" value="1"/>
</dbReference>
<dbReference type="PANTHER" id="PTHR30591:SF1">
    <property type="entry name" value="RECBCD ENZYME SUBUNIT RECC"/>
    <property type="match status" value="1"/>
</dbReference>
<accession>A0A370FS11</accession>
<evidence type="ECO:0000259" key="11">
    <source>
        <dbReference type="Pfam" id="PF17946"/>
    </source>
</evidence>
<evidence type="ECO:0000313" key="12">
    <source>
        <dbReference type="EMBL" id="RDI29129.1"/>
    </source>
</evidence>
<keyword evidence="3 10" id="KW-0227">DNA damage</keyword>
<dbReference type="InterPro" id="IPR011335">
    <property type="entry name" value="Restrct_endonuc-II-like"/>
</dbReference>
<keyword evidence="1 10" id="KW-0540">Nuclease</keyword>
<dbReference type="PIRSF" id="PIRSF000980">
    <property type="entry name" value="RecC"/>
    <property type="match status" value="1"/>
</dbReference>
<dbReference type="Proteomes" id="UP000255265">
    <property type="component" value="Unassembled WGS sequence"/>
</dbReference>
<dbReference type="Gene3D" id="1.10.10.990">
    <property type="match status" value="1"/>
</dbReference>
<dbReference type="STRING" id="433924.NS331_24395"/>
<name>A0A370FS11_9BURK</name>
<comment type="caution">
    <text evidence="12">The sequence shown here is derived from an EMBL/GenBank/DDBJ whole genome shotgun (WGS) entry which is preliminary data.</text>
</comment>
<dbReference type="HAMAP" id="MF_01486">
    <property type="entry name" value="RecC"/>
    <property type="match status" value="1"/>
</dbReference>
<keyword evidence="7 10" id="KW-0067">ATP-binding</keyword>
<organism evidence="12 13">
    <name type="scientific">Pseudacidovorax intermedius</name>
    <dbReference type="NCBI Taxonomy" id="433924"/>
    <lineage>
        <taxon>Bacteria</taxon>
        <taxon>Pseudomonadati</taxon>
        <taxon>Pseudomonadota</taxon>
        <taxon>Betaproteobacteria</taxon>
        <taxon>Burkholderiales</taxon>
        <taxon>Comamonadaceae</taxon>
        <taxon>Pseudacidovorax</taxon>
    </lineage>
</organism>
<dbReference type="InterPro" id="IPR006697">
    <property type="entry name" value="RecC"/>
</dbReference>
<dbReference type="RefSeq" id="WP_114801824.1">
    <property type="nucleotide sequence ID" value="NZ_QQAV01000001.1"/>
</dbReference>
<dbReference type="GO" id="GO:0008854">
    <property type="term" value="F:exodeoxyribonuclease V activity"/>
    <property type="evidence" value="ECO:0007669"/>
    <property type="project" value="InterPro"/>
</dbReference>
<keyword evidence="8 10" id="KW-0238">DNA-binding</keyword>
<evidence type="ECO:0000256" key="8">
    <source>
        <dbReference type="ARBA" id="ARBA00023125"/>
    </source>
</evidence>
<gene>
    <name evidence="10" type="primary">recC</name>
    <name evidence="12" type="ORF">DFR41_101885</name>
</gene>
<dbReference type="GO" id="GO:0009338">
    <property type="term" value="C:exodeoxyribonuclease V complex"/>
    <property type="evidence" value="ECO:0007669"/>
    <property type="project" value="InterPro"/>
</dbReference>
<keyword evidence="9 10" id="KW-0234">DNA repair</keyword>
<keyword evidence="5 10" id="KW-0347">Helicase</keyword>
<evidence type="ECO:0000313" key="13">
    <source>
        <dbReference type="Proteomes" id="UP000255265"/>
    </source>
</evidence>
<dbReference type="SUPFAM" id="SSF52540">
    <property type="entry name" value="P-loop containing nucleoside triphosphate hydrolases"/>
    <property type="match status" value="2"/>
</dbReference>
<evidence type="ECO:0000256" key="9">
    <source>
        <dbReference type="ARBA" id="ARBA00023204"/>
    </source>
</evidence>
<dbReference type="SUPFAM" id="SSF52980">
    <property type="entry name" value="Restriction endonuclease-like"/>
    <property type="match status" value="1"/>
</dbReference>
<proteinExistence type="inferred from homology"/>
<dbReference type="AlphaFoldDB" id="A0A370FS11"/>
<evidence type="ECO:0000256" key="4">
    <source>
        <dbReference type="ARBA" id="ARBA00022801"/>
    </source>
</evidence>
<comment type="similarity">
    <text evidence="10">Belongs to the RecC family.</text>
</comment>
<dbReference type="NCBIfam" id="TIGR01450">
    <property type="entry name" value="recC"/>
    <property type="match status" value="1"/>
</dbReference>
<evidence type="ECO:0000256" key="3">
    <source>
        <dbReference type="ARBA" id="ARBA00022763"/>
    </source>
</evidence>
<dbReference type="Gene3D" id="3.40.50.300">
    <property type="entry name" value="P-loop containing nucleotide triphosphate hydrolases"/>
    <property type="match status" value="2"/>
</dbReference>
<dbReference type="GO" id="GO:0003678">
    <property type="term" value="F:DNA helicase activity"/>
    <property type="evidence" value="ECO:0007669"/>
    <property type="project" value="UniProtKB-UniRule"/>
</dbReference>
<keyword evidence="2 10" id="KW-0547">Nucleotide-binding</keyword>
<evidence type="ECO:0000256" key="2">
    <source>
        <dbReference type="ARBA" id="ARBA00022741"/>
    </source>
</evidence>
<dbReference type="Gene3D" id="1.10.10.160">
    <property type="match status" value="1"/>
</dbReference>
<evidence type="ECO:0000256" key="1">
    <source>
        <dbReference type="ARBA" id="ARBA00022722"/>
    </source>
</evidence>
<protein>
    <recommendedName>
        <fullName evidence="10">RecBCD enzyme subunit RecC</fullName>
    </recommendedName>
    <alternativeName>
        <fullName evidence="10">Exonuclease V subunit RecC</fullName>
        <shortName evidence="10">ExoV subunit RecC</shortName>
    </alternativeName>
    <alternativeName>
        <fullName evidence="10">Helicase/nuclease RecBCD subunit RecC</fullName>
    </alternativeName>
</protein>
<dbReference type="Pfam" id="PF04257">
    <property type="entry name" value="Exonuc_V_gamma"/>
    <property type="match status" value="1"/>
</dbReference>
<feature type="domain" description="RecC C-terminal" evidence="11">
    <location>
        <begin position="867"/>
        <end position="1126"/>
    </location>
</feature>
<dbReference type="GO" id="GO:0000724">
    <property type="term" value="P:double-strand break repair via homologous recombination"/>
    <property type="evidence" value="ECO:0007669"/>
    <property type="project" value="UniProtKB-UniRule"/>
</dbReference>
<keyword evidence="4 10" id="KW-0378">Hydrolase</keyword>
<evidence type="ECO:0000256" key="5">
    <source>
        <dbReference type="ARBA" id="ARBA00022806"/>
    </source>
</evidence>
<dbReference type="InterPro" id="IPR027417">
    <property type="entry name" value="P-loop_NTPase"/>
</dbReference>
<dbReference type="Pfam" id="PF17946">
    <property type="entry name" value="RecC_C"/>
    <property type="match status" value="1"/>
</dbReference>
<dbReference type="InterPro" id="IPR013986">
    <property type="entry name" value="DExx_box_DNA_helicase_dom_sf"/>
</dbReference>
<sequence>MTDSLATPPLQPGLMVLHGNRPEDLRQLLVAWLARHPLAPLEDEVVLVQSNGIAQWLKLALAADPARGGLGITAAFDVQLPAQFLWRAYRAVLGADTVPERSPLDEAPLAWRLMRLLPALTARAAETDPRFAPLARFLAHDPDLRKCHQLALRLADLFDQYQVYRADWLQDWAAGRDQLQTLRGGTRPLPEDQQWQARLWRALLEDLGTAVQADAAQGLAGSRAGVHQRFIDALAAHDGPPPAGLPRRVIVFGISALPAQTLQALAALARHAQVMLFVHNPCRHHWTDIVADQDLLRGAYRRQARRPGMPAVLDEAALHQHAHPLLAAWGKQGRDYLHLIDGFDEPDRYRGAWAGIGSGRIDLFSDDTPPAHSLLRQLQDDILELRPLAETRARWPAVDPARDISLRFHTAHSPQREVEVLHDQLLARFDADPTLQPRDVIVMLPDVDSYAPHIEAVFGRLTRSDPRHIPFTVADQGQRRREPLLVALEALLALPDSRFAASDVLDLLEVQAVRERFGLAEDDLPVLKRWIEGAGVRWGLDADQRTQQGLGAAGEANSWRFGLQRMLLGYAAGDGEAFDGIAPFDEVGGLDAAALGPLAALLRAMEVTLDTLAQDATPTVWAERLRALLQRFFAPATPREQVRVQELLQGLDRWLDDCAAAGFDQDLPLSVVRETWLGQLGGGGLAQRFLSGGVSFCTLMPMRAIPFRIVCLLGMNDGDFPRPVMRADFDLMRDDWRPGDRSRRDDDRYLLLEALLSAREQLYLSWVGRDVRDHSARAPSVLVGQLRDHLAAGWRLAGREDERDALLTALTTEHPLQPFSPRYFAPDAPRAPAVDGLYTYGHEWQAAQSAQPPGRADAPLPAWQPEEPIALRPLEDFLAQPIEAFFAQRLHVRFGPGADGSEDVLDDELFALGGLENWALEQQLRQTLQPWCDDQPSPTAARAALSSTLAQQVDRLASEGRLPLQAFGQLAGQGLQQRVARTFEHYLKACEAWPEVEAEPVLLHWRHADSGVAIEDALPPRRLPASAEADAATAEPARLVLAQGRLHKGKELAWHHVVRHWPAHLALNWAAGPTRTVLVSESGTLVLAALTRADADDALGQLVQAWLAGLRQPLPLACRTGFAALAEDMAGNAARMAYDGGMQRQGEGERPALARAYPDFAALAAARNDDGRGLLDWAQALYGPLWRSVPAARRGATNEAES</sequence>
<dbReference type="InterPro" id="IPR041500">
    <property type="entry name" value="RecC_C"/>
</dbReference>
<comment type="subunit">
    <text evidence="10">Heterotrimer of RecB, RecC and RecD. All subunits contribute to DNA-binding.</text>
</comment>
<evidence type="ECO:0000256" key="6">
    <source>
        <dbReference type="ARBA" id="ARBA00022839"/>
    </source>
</evidence>
<dbReference type="PANTHER" id="PTHR30591">
    <property type="entry name" value="RECBCD ENZYME SUBUNIT RECC"/>
    <property type="match status" value="1"/>
</dbReference>
<reference evidence="12 13" key="1">
    <citation type="submission" date="2018-07" db="EMBL/GenBank/DDBJ databases">
        <title>Genomic Encyclopedia of Type Strains, Phase IV (KMG-IV): sequencing the most valuable type-strain genomes for metagenomic binning, comparative biology and taxonomic classification.</title>
        <authorList>
            <person name="Goeker M."/>
        </authorList>
    </citation>
    <scope>NUCLEOTIDE SEQUENCE [LARGE SCALE GENOMIC DNA]</scope>
    <source>
        <strain evidence="12 13">DSM 21352</strain>
    </source>
</reference>
<evidence type="ECO:0000256" key="7">
    <source>
        <dbReference type="ARBA" id="ARBA00022840"/>
    </source>
</evidence>
<keyword evidence="13" id="KW-1185">Reference proteome</keyword>
<dbReference type="GO" id="GO:0005524">
    <property type="term" value="F:ATP binding"/>
    <property type="evidence" value="ECO:0007669"/>
    <property type="project" value="UniProtKB-UniRule"/>
</dbReference>
<dbReference type="EMBL" id="QQAV01000001">
    <property type="protein sequence ID" value="RDI29129.1"/>
    <property type="molecule type" value="Genomic_DNA"/>
</dbReference>
<evidence type="ECO:0000256" key="10">
    <source>
        <dbReference type="HAMAP-Rule" id="MF_01486"/>
    </source>
</evidence>
<comment type="function">
    <text evidence="10">A helicase/nuclease that prepares dsDNA breaks (DSB) for recombinational DNA repair. Binds to DSBs and unwinds DNA via a highly rapid and processive ATP-dependent bidirectional helicase activity. Unwinds dsDNA until it encounters a Chi (crossover hotspot instigator) sequence from the 3' direction. Cuts ssDNA a few nucleotides 3' to the Chi site. The properties and activities of the enzyme are changed at Chi. The Chi-altered holoenzyme produces a long 3'-ssDNA overhang and facilitates RecA-binding to the ssDNA for homologous DNA recombination and repair. Holoenzyme degrades any linearized DNA that is unable to undergo homologous recombination. In the holoenzyme this subunit recognizes the wild-type Chi sequence, and when added to isolated RecB increases its ATP-dependent helicase processivity.</text>
</comment>
<comment type="miscellaneous">
    <text evidence="10">In the RecBCD complex, RecB has a slow 3'-5' helicase, an exonuclease activity and loads RecA onto ssDNA, RecD has a fast 5'-3' helicase activity, while RecC stimulates the ATPase and processivity of the RecB helicase and contributes to recognition of the Chi site.</text>
</comment>